<sequence>MSTALARIALALSVALSGAAAAAVPTDAEVRTIQQLLGFDTAIRNVIAGKIDKAEEFKTLSGQERGCIRDQVLPPFEAQMRDSFRTLFGDGETIAAWSRFGQTEGGAKFFAGMRQQVNASIDRQVSGQNPQPDVQFFKDMNAEELQQVMLFMQSPAAAVLQRDFPDTAPDEAEIDQLVAQVAQRCGVSLER</sequence>
<proteinExistence type="predicted"/>
<protein>
    <recommendedName>
        <fullName evidence="4">DUF2059 domain-containing protein</fullName>
    </recommendedName>
</protein>
<feature type="signal peptide" evidence="1">
    <location>
        <begin position="1"/>
        <end position="22"/>
    </location>
</feature>
<dbReference type="RefSeq" id="WP_115858081.1">
    <property type="nucleotide sequence ID" value="NZ_QTSU01000001.1"/>
</dbReference>
<evidence type="ECO:0000256" key="1">
    <source>
        <dbReference type="SAM" id="SignalP"/>
    </source>
</evidence>
<comment type="caution">
    <text evidence="2">The sequence shown here is derived from an EMBL/GenBank/DDBJ whole genome shotgun (WGS) entry which is preliminary data.</text>
</comment>
<evidence type="ECO:0000313" key="3">
    <source>
        <dbReference type="Proteomes" id="UP000264492"/>
    </source>
</evidence>
<dbReference type="Proteomes" id="UP000264492">
    <property type="component" value="Unassembled WGS sequence"/>
</dbReference>
<evidence type="ECO:0008006" key="4">
    <source>
        <dbReference type="Google" id="ProtNLM"/>
    </source>
</evidence>
<dbReference type="OrthoDB" id="6026104at2"/>
<reference evidence="2 3" key="1">
    <citation type="submission" date="2018-08" db="EMBL/GenBank/DDBJ databases">
        <title>Lysobacter sp. zong2l5, whole genome shotgun sequence.</title>
        <authorList>
            <person name="Zhang X."/>
            <person name="Feng G."/>
            <person name="Zhu H."/>
        </authorList>
    </citation>
    <scope>NUCLEOTIDE SEQUENCE [LARGE SCALE GENOMIC DNA]</scope>
    <source>
        <strain evidence="3">zong2l5</strain>
    </source>
</reference>
<keyword evidence="1" id="KW-0732">Signal</keyword>
<accession>A0A371K450</accession>
<dbReference type="AlphaFoldDB" id="A0A371K450"/>
<feature type="chain" id="PRO_5016961963" description="DUF2059 domain-containing protein" evidence="1">
    <location>
        <begin position="23"/>
        <end position="191"/>
    </location>
</feature>
<organism evidence="2 3">
    <name type="scientific">Lysobacter silvisoli</name>
    <dbReference type="NCBI Taxonomy" id="2293254"/>
    <lineage>
        <taxon>Bacteria</taxon>
        <taxon>Pseudomonadati</taxon>
        <taxon>Pseudomonadota</taxon>
        <taxon>Gammaproteobacteria</taxon>
        <taxon>Lysobacterales</taxon>
        <taxon>Lysobacteraceae</taxon>
        <taxon>Lysobacter</taxon>
    </lineage>
</organism>
<keyword evidence="3" id="KW-1185">Reference proteome</keyword>
<name>A0A371K450_9GAMM</name>
<dbReference type="EMBL" id="QTSU01000001">
    <property type="protein sequence ID" value="RDZ28642.1"/>
    <property type="molecule type" value="Genomic_DNA"/>
</dbReference>
<gene>
    <name evidence="2" type="ORF">DX914_05820</name>
</gene>
<evidence type="ECO:0000313" key="2">
    <source>
        <dbReference type="EMBL" id="RDZ28642.1"/>
    </source>
</evidence>